<dbReference type="STRING" id="634500.EbC_22960"/>
<sequence length="96" mass="10900">MDKNDEEKRVDILLGEAVMVLLKEDAAISNAALIKQMRLQSEMETDPRQKRAYRLAVSEVRNYASAGTPLPRHQVHNRDKKRPLVNQGPPDGSKKH</sequence>
<dbReference type="HOGENOM" id="CLU_157140_1_0_6"/>
<organism evidence="3">
    <name type="scientific">Erwinia billingiae (strain Eb661)</name>
    <dbReference type="NCBI Taxonomy" id="634500"/>
    <lineage>
        <taxon>Bacteria</taxon>
        <taxon>Pseudomonadati</taxon>
        <taxon>Pseudomonadota</taxon>
        <taxon>Gammaproteobacteria</taxon>
        <taxon>Enterobacterales</taxon>
        <taxon>Erwiniaceae</taxon>
        <taxon>Erwinia</taxon>
    </lineage>
</organism>
<dbReference type="RefSeq" id="WP_013202314.1">
    <property type="nucleotide sequence ID" value="NC_014306.1"/>
</dbReference>
<dbReference type="eggNOG" id="ENOG5033MEI">
    <property type="taxonomic scope" value="Bacteria"/>
</dbReference>
<evidence type="ECO:0000313" key="3">
    <source>
        <dbReference type="Proteomes" id="UP000008793"/>
    </source>
</evidence>
<evidence type="ECO:0000313" key="2">
    <source>
        <dbReference type="EMBL" id="CAX59827.1"/>
    </source>
</evidence>
<accession>D8MSM0</accession>
<reference evidence="2 3" key="1">
    <citation type="journal article" date="2010" name="BMC Genomics">
        <title>Genome comparison of the epiphytic bacteria Erwinia billingiae and E. tasmaniensis with the pear pathogen E. pyrifoliae.</title>
        <authorList>
            <person name="Kube M."/>
            <person name="Migdoll A.M."/>
            <person name="Gehring I."/>
            <person name="Heitmann K."/>
            <person name="Mayer Y."/>
            <person name="Kuhl H."/>
            <person name="Knaust F."/>
            <person name="Geider K."/>
            <person name="Reinhardt R."/>
        </authorList>
    </citation>
    <scope>NUCLEOTIDE SEQUENCE [LARGE SCALE GENOMIC DNA]</scope>
    <source>
        <strain evidence="2 3">Eb661</strain>
    </source>
</reference>
<proteinExistence type="predicted"/>
<dbReference type="AlphaFoldDB" id="D8MSM0"/>
<feature type="region of interest" description="Disordered" evidence="1">
    <location>
        <begin position="62"/>
        <end position="96"/>
    </location>
</feature>
<dbReference type="KEGG" id="ebi:EbC_22960"/>
<dbReference type="EMBL" id="FP236843">
    <property type="protein sequence ID" value="CAX59827.1"/>
    <property type="molecule type" value="Genomic_DNA"/>
</dbReference>
<protein>
    <submittedName>
        <fullName evidence="2">Uncharacterized protein</fullName>
    </submittedName>
</protein>
<evidence type="ECO:0000256" key="1">
    <source>
        <dbReference type="SAM" id="MobiDB-lite"/>
    </source>
</evidence>
<keyword evidence="3" id="KW-1185">Reference proteome</keyword>
<feature type="compositionally biased region" description="Basic residues" evidence="1">
    <location>
        <begin position="73"/>
        <end position="83"/>
    </location>
</feature>
<gene>
    <name evidence="2" type="ordered locus">EbC_22960</name>
</gene>
<dbReference type="Proteomes" id="UP000008793">
    <property type="component" value="Chromosome"/>
</dbReference>
<dbReference type="GeneID" id="90512301"/>
<name>D8MSM0_ERWBE</name>